<organism evidence="3 4">
    <name type="scientific">Microbacterium keratanolyticum</name>
    <dbReference type="NCBI Taxonomy" id="67574"/>
    <lineage>
        <taxon>Bacteria</taxon>
        <taxon>Bacillati</taxon>
        <taxon>Actinomycetota</taxon>
        <taxon>Actinomycetes</taxon>
        <taxon>Micrococcales</taxon>
        <taxon>Microbacteriaceae</taxon>
        <taxon>Microbacterium</taxon>
    </lineage>
</organism>
<dbReference type="Gene3D" id="3.40.190.10">
    <property type="entry name" value="Periplasmic binding protein-like II"/>
    <property type="match status" value="1"/>
</dbReference>
<protein>
    <recommendedName>
        <fullName evidence="2">Solute-binding protein family 5 domain-containing protein</fullName>
    </recommendedName>
</protein>
<sequence length="535" mass="56669">MNRSRLWGLGVLTVAAVTLAGCAGGGAATPDSSAPAKTFDNVVVAVGALPDSLTPSPWGGSASHVVLTGLGSQLLSYDRSGTDEEICADPSTEVTGRLAESAEINEDGTGVIVKLKKLTSQWGNTLSSEDVAWSLAIGMIRQPVMKGTLKSSGFDVDNLTTIIDESTIQLNTTAATSFTLQSLQNNLFFIHDSTEAKKHATDADPSANEWLSKNLADYSGWELEEFTPGTSLTLTADPDWEGERGAVKRLVVKAAPNTATRSQLIEAGEAQVAGSFEYDQYTALAKAPGVEVLDCASQTRDTMMMNTTAGPLAEPEVRRAISMAIDREALVKGAYAGYGTPAESIFPMVDGSEAYAFDPKAAKKMIADAGFPDGFDMVLSYSVTRPGPVAARSAVLIQSMLGEVGVKVELQNIASSTDFSTALIDGRYQAALYSEPIVIADPAFYSYAFYGTGAPSNSTGWSDPRFDEARLELAATPHDEADARQKLLEQMAGYLDEGAPIISLVETKNMLARAQGLTGAVPFTNGQIYFNELSK</sequence>
<keyword evidence="1" id="KW-0732">Signal</keyword>
<dbReference type="Pfam" id="PF00496">
    <property type="entry name" value="SBP_bac_5"/>
    <property type="match status" value="1"/>
</dbReference>
<feature type="signal peptide" evidence="1">
    <location>
        <begin position="1"/>
        <end position="23"/>
    </location>
</feature>
<proteinExistence type="predicted"/>
<dbReference type="Gene3D" id="3.90.76.10">
    <property type="entry name" value="Dipeptide-binding Protein, Domain 1"/>
    <property type="match status" value="1"/>
</dbReference>
<reference evidence="3" key="2">
    <citation type="submission" date="2023-01" db="EMBL/GenBank/DDBJ databases">
        <authorList>
            <person name="Sun Q."/>
            <person name="Evtushenko L."/>
        </authorList>
    </citation>
    <scope>NUCLEOTIDE SEQUENCE</scope>
    <source>
        <strain evidence="3">VKM Ac-1958</strain>
    </source>
</reference>
<evidence type="ECO:0000256" key="1">
    <source>
        <dbReference type="SAM" id="SignalP"/>
    </source>
</evidence>
<comment type="caution">
    <text evidence="3">The sequence shown here is derived from an EMBL/GenBank/DDBJ whole genome shotgun (WGS) entry which is preliminary data.</text>
</comment>
<dbReference type="InterPro" id="IPR000914">
    <property type="entry name" value="SBP_5_dom"/>
</dbReference>
<dbReference type="GO" id="GO:0043190">
    <property type="term" value="C:ATP-binding cassette (ABC) transporter complex"/>
    <property type="evidence" value="ECO:0007669"/>
    <property type="project" value="InterPro"/>
</dbReference>
<dbReference type="EMBL" id="BSET01000002">
    <property type="protein sequence ID" value="GLK03068.1"/>
    <property type="molecule type" value="Genomic_DNA"/>
</dbReference>
<dbReference type="Proteomes" id="UP001142325">
    <property type="component" value="Unassembled WGS sequence"/>
</dbReference>
<dbReference type="Gene3D" id="3.10.105.10">
    <property type="entry name" value="Dipeptide-binding Protein, Domain 3"/>
    <property type="match status" value="1"/>
</dbReference>
<name>A0A9W6M9Y8_9MICO</name>
<accession>A0A9W6M9Y8</accession>
<dbReference type="RefSeq" id="WP_204937872.1">
    <property type="nucleotide sequence ID" value="NZ_BAAAUM010000002.1"/>
</dbReference>
<dbReference type="InterPro" id="IPR039424">
    <property type="entry name" value="SBP_5"/>
</dbReference>
<dbReference type="PANTHER" id="PTHR30290:SF65">
    <property type="entry name" value="MONOACYL PHOSPHATIDYLINOSITOL TETRAMANNOSIDE-BINDING PROTEIN LPQW-RELATED"/>
    <property type="match status" value="1"/>
</dbReference>
<reference evidence="3" key="1">
    <citation type="journal article" date="2014" name="Int. J. Syst. Evol. Microbiol.">
        <title>Complete genome sequence of Corynebacterium casei LMG S-19264T (=DSM 44701T), isolated from a smear-ripened cheese.</title>
        <authorList>
            <consortium name="US DOE Joint Genome Institute (JGI-PGF)"/>
            <person name="Walter F."/>
            <person name="Albersmeier A."/>
            <person name="Kalinowski J."/>
            <person name="Ruckert C."/>
        </authorList>
    </citation>
    <scope>NUCLEOTIDE SEQUENCE</scope>
    <source>
        <strain evidence="3">VKM Ac-1958</strain>
    </source>
</reference>
<dbReference type="GO" id="GO:1904680">
    <property type="term" value="F:peptide transmembrane transporter activity"/>
    <property type="evidence" value="ECO:0007669"/>
    <property type="project" value="TreeGrafter"/>
</dbReference>
<feature type="chain" id="PRO_5040989704" description="Solute-binding protein family 5 domain-containing protein" evidence="1">
    <location>
        <begin position="24"/>
        <end position="535"/>
    </location>
</feature>
<dbReference type="SUPFAM" id="SSF53850">
    <property type="entry name" value="Periplasmic binding protein-like II"/>
    <property type="match status" value="1"/>
</dbReference>
<evidence type="ECO:0000313" key="3">
    <source>
        <dbReference type="EMBL" id="GLK03068.1"/>
    </source>
</evidence>
<dbReference type="GO" id="GO:0015833">
    <property type="term" value="P:peptide transport"/>
    <property type="evidence" value="ECO:0007669"/>
    <property type="project" value="TreeGrafter"/>
</dbReference>
<gene>
    <name evidence="3" type="ORF">GCM10017596_27830</name>
</gene>
<dbReference type="AlphaFoldDB" id="A0A9W6M9Y8"/>
<feature type="domain" description="Solute-binding protein family 5" evidence="2">
    <location>
        <begin position="93"/>
        <end position="454"/>
    </location>
</feature>
<evidence type="ECO:0000259" key="2">
    <source>
        <dbReference type="Pfam" id="PF00496"/>
    </source>
</evidence>
<dbReference type="PROSITE" id="PS51257">
    <property type="entry name" value="PROKAR_LIPOPROTEIN"/>
    <property type="match status" value="1"/>
</dbReference>
<keyword evidence="4" id="KW-1185">Reference proteome</keyword>
<dbReference type="PANTHER" id="PTHR30290">
    <property type="entry name" value="PERIPLASMIC BINDING COMPONENT OF ABC TRANSPORTER"/>
    <property type="match status" value="1"/>
</dbReference>
<evidence type="ECO:0000313" key="4">
    <source>
        <dbReference type="Proteomes" id="UP001142325"/>
    </source>
</evidence>
<dbReference type="GO" id="GO:0042597">
    <property type="term" value="C:periplasmic space"/>
    <property type="evidence" value="ECO:0007669"/>
    <property type="project" value="UniProtKB-ARBA"/>
</dbReference>
<dbReference type="PIRSF" id="PIRSF002741">
    <property type="entry name" value="MppA"/>
    <property type="match status" value="1"/>
</dbReference>
<dbReference type="InterPro" id="IPR030678">
    <property type="entry name" value="Peptide/Ni-bd"/>
</dbReference>